<feature type="coiled-coil region" evidence="6">
    <location>
        <begin position="158"/>
        <end position="185"/>
    </location>
</feature>
<evidence type="ECO:0000256" key="2">
    <source>
        <dbReference type="ARBA" id="ARBA00009477"/>
    </source>
</evidence>
<proteinExistence type="inferred from homology"/>
<keyword evidence="11" id="KW-1185">Reference proteome</keyword>
<reference evidence="10 11" key="1">
    <citation type="submission" date="2023-12" db="EMBL/GenBank/DDBJ databases">
        <title>Baltic Sea Cyanobacteria.</title>
        <authorList>
            <person name="Delbaje E."/>
            <person name="Fewer D.P."/>
            <person name="Shishido T.K."/>
        </authorList>
    </citation>
    <scope>NUCLEOTIDE SEQUENCE [LARGE SCALE GENOMIC DNA]</scope>
    <source>
        <strain evidence="10 11">UHCC 0281</strain>
    </source>
</reference>
<accession>A0ABU5SZN1</accession>
<feature type="transmembrane region" description="Helical" evidence="8">
    <location>
        <begin position="88"/>
        <end position="106"/>
    </location>
</feature>
<comment type="subcellular location">
    <subcellularLocation>
        <location evidence="1">Membrane</location>
        <topology evidence="1">Single-pass membrane protein</topology>
    </subcellularLocation>
</comment>
<gene>
    <name evidence="10" type="ORF">VB739_15535</name>
</gene>
<comment type="caution">
    <text evidence="10">The sequence shown here is derived from an EMBL/GenBank/DDBJ whole genome shotgun (WGS) entry which is preliminary data.</text>
</comment>
<sequence length="489" mass="53751">MSPSSNGNGNGHGTAHGNGNGNGNGHSHSHGHGHSNSHSHATSQATGSQAARTATLAPPEEATLPLVRLSRSRRRTHLPRSTRGWSRAIVWSLIGLTGFGVIYGSVARIDSSISTTGKLRPIGGTLAVLPPFTAPIQRVRVRDGQTVKTGDVLVEFDSRQARRERRDLLAQADLWRRQVNQAARQLNLPPLPGSSREERQVLALERRDIQLRHRVALQRLRRSQAGEREQADVLEALRSRYALNANIRARMAQLAREGAISHLELERQDERQMDLLSTIRRTEQQMAAAGSGVVESLTNQEQVGTENARRLWDRYDEARQRLLETTTRLGQLEERLRLGRVVAPRPGRVFDLQARAGELPTPGRPLLKLVGQEGLEAELAISNRDIAFLRPGMPVDVRVTSLPFTDYGSLQGTVVRVGADALPPDQRTGQESFPAIVRLDRTSLGRRGQSYPLQAGMAVTGMVQLGSRPVLALLNDRVGGFLDATRTIR</sequence>
<evidence type="ECO:0000256" key="5">
    <source>
        <dbReference type="ARBA" id="ARBA00023136"/>
    </source>
</evidence>
<dbReference type="RefSeq" id="WP_323357921.1">
    <property type="nucleotide sequence ID" value="NZ_JAYGHY010000083.1"/>
</dbReference>
<comment type="similarity">
    <text evidence="2">Belongs to the membrane fusion protein (MFP) (TC 8.A.1) family.</text>
</comment>
<dbReference type="InterPro" id="IPR058982">
    <property type="entry name" value="Beta-barrel_AprE"/>
</dbReference>
<dbReference type="EMBL" id="JAYGHY010000083">
    <property type="protein sequence ID" value="MEA5443970.1"/>
    <property type="molecule type" value="Genomic_DNA"/>
</dbReference>
<keyword evidence="4 8" id="KW-1133">Transmembrane helix</keyword>
<dbReference type="Gene3D" id="2.40.50.100">
    <property type="match status" value="1"/>
</dbReference>
<evidence type="ECO:0000256" key="7">
    <source>
        <dbReference type="SAM" id="MobiDB-lite"/>
    </source>
</evidence>
<evidence type="ECO:0000313" key="11">
    <source>
        <dbReference type="Proteomes" id="UP001302329"/>
    </source>
</evidence>
<name>A0ABU5SZN1_9CYAN</name>
<dbReference type="InterPro" id="IPR050739">
    <property type="entry name" value="MFP"/>
</dbReference>
<protein>
    <submittedName>
        <fullName evidence="10">HlyD family efflux transporter periplasmic adaptor subunit</fullName>
    </submittedName>
</protein>
<keyword evidence="3 8" id="KW-0812">Transmembrane</keyword>
<evidence type="ECO:0000313" key="10">
    <source>
        <dbReference type="EMBL" id="MEA5443970.1"/>
    </source>
</evidence>
<evidence type="ECO:0000256" key="8">
    <source>
        <dbReference type="SAM" id="Phobius"/>
    </source>
</evidence>
<evidence type="ECO:0000259" key="9">
    <source>
        <dbReference type="Pfam" id="PF26002"/>
    </source>
</evidence>
<feature type="compositionally biased region" description="Gly residues" evidence="7">
    <location>
        <begin position="8"/>
        <end position="24"/>
    </location>
</feature>
<dbReference type="PRINTS" id="PR01490">
    <property type="entry name" value="RTXTOXIND"/>
</dbReference>
<keyword evidence="6" id="KW-0175">Coiled coil</keyword>
<keyword evidence="5 8" id="KW-0472">Membrane</keyword>
<dbReference type="Proteomes" id="UP001302329">
    <property type="component" value="Unassembled WGS sequence"/>
</dbReference>
<dbReference type="PANTHER" id="PTHR30386">
    <property type="entry name" value="MEMBRANE FUSION SUBUNIT OF EMRAB-TOLC MULTIDRUG EFFLUX PUMP"/>
    <property type="match status" value="1"/>
</dbReference>
<dbReference type="Gene3D" id="2.40.30.170">
    <property type="match status" value="1"/>
</dbReference>
<evidence type="ECO:0000256" key="3">
    <source>
        <dbReference type="ARBA" id="ARBA00022692"/>
    </source>
</evidence>
<feature type="compositionally biased region" description="Basic residues" evidence="7">
    <location>
        <begin position="27"/>
        <end position="37"/>
    </location>
</feature>
<dbReference type="PANTHER" id="PTHR30386:SF26">
    <property type="entry name" value="TRANSPORT PROTEIN COMB"/>
    <property type="match status" value="1"/>
</dbReference>
<dbReference type="Pfam" id="PF26002">
    <property type="entry name" value="Beta-barrel_AprE"/>
    <property type="match status" value="1"/>
</dbReference>
<feature type="region of interest" description="Disordered" evidence="7">
    <location>
        <begin position="1"/>
        <end position="64"/>
    </location>
</feature>
<evidence type="ECO:0000256" key="4">
    <source>
        <dbReference type="ARBA" id="ARBA00022989"/>
    </source>
</evidence>
<feature type="domain" description="AprE-like beta-barrel" evidence="9">
    <location>
        <begin position="376"/>
        <end position="465"/>
    </location>
</feature>
<organism evidence="10 11">
    <name type="scientific">Cyanobium gracile UHCC 0281</name>
    <dbReference type="NCBI Taxonomy" id="3110309"/>
    <lineage>
        <taxon>Bacteria</taxon>
        <taxon>Bacillati</taxon>
        <taxon>Cyanobacteriota</taxon>
        <taxon>Cyanophyceae</taxon>
        <taxon>Synechococcales</taxon>
        <taxon>Prochlorococcaceae</taxon>
        <taxon>Cyanobium</taxon>
    </lineage>
</organism>
<evidence type="ECO:0000256" key="6">
    <source>
        <dbReference type="SAM" id="Coils"/>
    </source>
</evidence>
<evidence type="ECO:0000256" key="1">
    <source>
        <dbReference type="ARBA" id="ARBA00004167"/>
    </source>
</evidence>